<dbReference type="GO" id="GO:0032511">
    <property type="term" value="P:late endosome to vacuole transport via multivesicular body sorting pathway"/>
    <property type="evidence" value="ECO:0007669"/>
    <property type="project" value="TreeGrafter"/>
</dbReference>
<dbReference type="InterPro" id="IPR005024">
    <property type="entry name" value="Snf7_fam"/>
</dbReference>
<evidence type="ECO:0000256" key="3">
    <source>
        <dbReference type="ARBA" id="ARBA00022448"/>
    </source>
</evidence>
<dbReference type="Pfam" id="PF03357">
    <property type="entry name" value="Snf7"/>
    <property type="match status" value="1"/>
</dbReference>
<feature type="compositionally biased region" description="Basic and acidic residues" evidence="7">
    <location>
        <begin position="200"/>
        <end position="226"/>
    </location>
</feature>
<evidence type="ECO:0000313" key="8">
    <source>
        <dbReference type="EMBL" id="KZS93106.1"/>
    </source>
</evidence>
<proteinExistence type="inferred from homology"/>
<sequence length="226" mass="25587">MGSGPSTPKITAQDRAILELVKQLLVPVYGTEDFSSLKLQRDKIKQYQRRIQGILDREHEIAKTCLAQGHKDKALLALRRRKYQETVLSKTDGQLQTLEELVSTIEFSLVEQAVLHGLKQGNAVLAEIHKEMNIESVEKLLGETQDAIAYQREIDEMLSNVITNDDEEAVQQELLELQREAIAKEEPDVRVSLPAAPTDEPVHQPQEEVPAEREPERRPERVALEA</sequence>
<keyword evidence="3" id="KW-0813">Transport</keyword>
<feature type="region of interest" description="Disordered" evidence="7">
    <location>
        <begin position="186"/>
        <end position="226"/>
    </location>
</feature>
<evidence type="ECO:0000256" key="6">
    <source>
        <dbReference type="ARBA" id="ARBA00023136"/>
    </source>
</evidence>
<gene>
    <name evidence="8" type="ORF">SISNIDRAFT_486036</name>
</gene>
<evidence type="ECO:0000256" key="7">
    <source>
        <dbReference type="SAM" id="MobiDB-lite"/>
    </source>
</evidence>
<reference evidence="8 9" key="1">
    <citation type="journal article" date="2016" name="Mol. Biol. Evol.">
        <title>Comparative Genomics of Early-Diverging Mushroom-Forming Fungi Provides Insights into the Origins of Lignocellulose Decay Capabilities.</title>
        <authorList>
            <person name="Nagy L.G."/>
            <person name="Riley R."/>
            <person name="Tritt A."/>
            <person name="Adam C."/>
            <person name="Daum C."/>
            <person name="Floudas D."/>
            <person name="Sun H."/>
            <person name="Yadav J.S."/>
            <person name="Pangilinan J."/>
            <person name="Larsson K.H."/>
            <person name="Matsuura K."/>
            <person name="Barry K."/>
            <person name="Labutti K."/>
            <person name="Kuo R."/>
            <person name="Ohm R.A."/>
            <person name="Bhattacharya S.S."/>
            <person name="Shirouzu T."/>
            <person name="Yoshinaga Y."/>
            <person name="Martin F.M."/>
            <person name="Grigoriev I.V."/>
            <person name="Hibbett D.S."/>
        </authorList>
    </citation>
    <scope>NUCLEOTIDE SEQUENCE [LARGE SCALE GENOMIC DNA]</scope>
    <source>
        <strain evidence="8 9">HHB9708</strain>
    </source>
</reference>
<evidence type="ECO:0000256" key="4">
    <source>
        <dbReference type="ARBA" id="ARBA00022753"/>
    </source>
</evidence>
<protein>
    <submittedName>
        <fullName evidence="8">Snf7-domain-containing protein</fullName>
    </submittedName>
</protein>
<evidence type="ECO:0000256" key="5">
    <source>
        <dbReference type="ARBA" id="ARBA00022927"/>
    </source>
</evidence>
<dbReference type="PANTHER" id="PTHR22761">
    <property type="entry name" value="CHARGED MULTIVESICULAR BODY PROTEIN"/>
    <property type="match status" value="1"/>
</dbReference>
<dbReference type="GO" id="GO:0015031">
    <property type="term" value="P:protein transport"/>
    <property type="evidence" value="ECO:0007669"/>
    <property type="project" value="UniProtKB-KW"/>
</dbReference>
<name>A0A164UCF0_9AGAM</name>
<dbReference type="EMBL" id="KV419408">
    <property type="protein sequence ID" value="KZS93106.1"/>
    <property type="molecule type" value="Genomic_DNA"/>
</dbReference>
<keyword evidence="5" id="KW-0653">Protein transport</keyword>
<evidence type="ECO:0000313" key="9">
    <source>
        <dbReference type="Proteomes" id="UP000076722"/>
    </source>
</evidence>
<dbReference type="Gene3D" id="1.10.287.1060">
    <property type="entry name" value="ESAT-6-like"/>
    <property type="match status" value="1"/>
</dbReference>
<dbReference type="OrthoDB" id="441172at2759"/>
<dbReference type="GO" id="GO:0005771">
    <property type="term" value="C:multivesicular body"/>
    <property type="evidence" value="ECO:0007669"/>
    <property type="project" value="TreeGrafter"/>
</dbReference>
<organism evidence="8 9">
    <name type="scientific">Sistotremastrum niveocremeum HHB9708</name>
    <dbReference type="NCBI Taxonomy" id="1314777"/>
    <lineage>
        <taxon>Eukaryota</taxon>
        <taxon>Fungi</taxon>
        <taxon>Dikarya</taxon>
        <taxon>Basidiomycota</taxon>
        <taxon>Agaricomycotina</taxon>
        <taxon>Agaricomycetes</taxon>
        <taxon>Sistotremastrales</taxon>
        <taxon>Sistotremastraceae</taxon>
        <taxon>Sertulicium</taxon>
        <taxon>Sertulicium niveocremeum</taxon>
    </lineage>
</organism>
<dbReference type="STRING" id="1314777.A0A164UCF0"/>
<keyword evidence="4" id="KW-0967">Endosome</keyword>
<dbReference type="GO" id="GO:0006900">
    <property type="term" value="P:vesicle budding from membrane"/>
    <property type="evidence" value="ECO:0007669"/>
    <property type="project" value="TreeGrafter"/>
</dbReference>
<dbReference type="AlphaFoldDB" id="A0A164UCF0"/>
<dbReference type="Proteomes" id="UP000076722">
    <property type="component" value="Unassembled WGS sequence"/>
</dbReference>
<comment type="similarity">
    <text evidence="2">Belongs to the SNF7 family.</text>
</comment>
<accession>A0A164UCF0</accession>
<dbReference type="PANTHER" id="PTHR22761:SF5">
    <property type="entry name" value="CHARGED MULTIVESICULAR BODY PROTEIN 6"/>
    <property type="match status" value="1"/>
</dbReference>
<evidence type="ECO:0000256" key="2">
    <source>
        <dbReference type="ARBA" id="ARBA00006190"/>
    </source>
</evidence>
<keyword evidence="6" id="KW-0472">Membrane</keyword>
<comment type="subcellular location">
    <subcellularLocation>
        <location evidence="1">Endosome membrane</location>
    </subcellularLocation>
</comment>
<dbReference type="GO" id="GO:0000815">
    <property type="term" value="C:ESCRT III complex"/>
    <property type="evidence" value="ECO:0007669"/>
    <property type="project" value="TreeGrafter"/>
</dbReference>
<keyword evidence="9" id="KW-1185">Reference proteome</keyword>
<evidence type="ECO:0000256" key="1">
    <source>
        <dbReference type="ARBA" id="ARBA00004608"/>
    </source>
</evidence>